<evidence type="ECO:0000256" key="2">
    <source>
        <dbReference type="ARBA" id="ARBA00022576"/>
    </source>
</evidence>
<dbReference type="PANTHER" id="PTHR43807:SF20">
    <property type="entry name" value="FI04487P"/>
    <property type="match status" value="1"/>
</dbReference>
<name>A0ABP3DIK0_9PSEU</name>
<accession>A0ABP3DIK0</accession>
<evidence type="ECO:0000259" key="6">
    <source>
        <dbReference type="Pfam" id="PF00155"/>
    </source>
</evidence>
<dbReference type="InterPro" id="IPR004839">
    <property type="entry name" value="Aminotransferase_I/II_large"/>
</dbReference>
<keyword evidence="8" id="KW-1185">Reference proteome</keyword>
<dbReference type="Gene3D" id="3.40.640.10">
    <property type="entry name" value="Type I PLP-dependent aspartate aminotransferase-like (Major domain)"/>
    <property type="match status" value="1"/>
</dbReference>
<dbReference type="InterPro" id="IPR015422">
    <property type="entry name" value="PyrdxlP-dep_Trfase_small"/>
</dbReference>
<evidence type="ECO:0000256" key="1">
    <source>
        <dbReference type="ARBA" id="ARBA00001933"/>
    </source>
</evidence>
<evidence type="ECO:0000256" key="4">
    <source>
        <dbReference type="ARBA" id="ARBA00022898"/>
    </source>
</evidence>
<evidence type="ECO:0000256" key="3">
    <source>
        <dbReference type="ARBA" id="ARBA00022679"/>
    </source>
</evidence>
<dbReference type="EC" id="2.6.1.-" evidence="5"/>
<dbReference type="InterPro" id="IPR015421">
    <property type="entry name" value="PyrdxlP-dep_Trfase_major"/>
</dbReference>
<dbReference type="GO" id="GO:0008483">
    <property type="term" value="F:transaminase activity"/>
    <property type="evidence" value="ECO:0007669"/>
    <property type="project" value="UniProtKB-KW"/>
</dbReference>
<sequence length="366" mass="37892">MESVFVRIPALAARHGAINLAQGVFDHGPPAELLAALAAVSADPGVHQYMPSAGVPALREAVASGSSPETEVTVTAGATEALHCTMAALLSAGDEALVVEPAYEQYAPAIVAAGGVPVPVRLTSLDGSFASLLAGAVTARTRVVVVNSPWNPLGRVLTDDEWDALAELASSRGIVVVSDETYEHLVTSRPRGVLDVVTDPELRVKISSVSKSLAATGWRVGWAIAGPGLTRRIRAVHQYVTFCPAVPLQVAAASVLGSSSVDGVTGAVAAGLHERAGWFADALNGIGIATKPAASPFYLVADVGEAASDWCDRMVLDGGVAALPLSVFYSAPVPEVDRVVRFAVCKRRETLEEAATRLAARHQPTS</sequence>
<dbReference type="PROSITE" id="PS00105">
    <property type="entry name" value="AA_TRANSFER_CLASS_1"/>
    <property type="match status" value="1"/>
</dbReference>
<keyword evidence="4" id="KW-0663">Pyridoxal phosphate</keyword>
<comment type="similarity">
    <text evidence="5">Belongs to the class-I pyridoxal-phosphate-dependent aminotransferase family.</text>
</comment>
<gene>
    <name evidence="7" type="ORF">GCM10010492_32630</name>
</gene>
<dbReference type="Gene3D" id="3.90.1150.10">
    <property type="entry name" value="Aspartate Aminotransferase, domain 1"/>
    <property type="match status" value="1"/>
</dbReference>
<comment type="cofactor">
    <cofactor evidence="1 5">
        <name>pyridoxal 5'-phosphate</name>
        <dbReference type="ChEBI" id="CHEBI:597326"/>
    </cofactor>
</comment>
<feature type="domain" description="Aminotransferase class I/classII large" evidence="6">
    <location>
        <begin position="18"/>
        <end position="358"/>
    </location>
</feature>
<protein>
    <recommendedName>
        <fullName evidence="5">Aminotransferase</fullName>
        <ecNumber evidence="5">2.6.1.-</ecNumber>
    </recommendedName>
</protein>
<dbReference type="InterPro" id="IPR004838">
    <property type="entry name" value="NHTrfase_class1_PyrdxlP-BS"/>
</dbReference>
<dbReference type="CDD" id="cd00609">
    <property type="entry name" value="AAT_like"/>
    <property type="match status" value="1"/>
</dbReference>
<reference evidence="8" key="1">
    <citation type="journal article" date="2019" name="Int. J. Syst. Evol. Microbiol.">
        <title>The Global Catalogue of Microorganisms (GCM) 10K type strain sequencing project: providing services to taxonomists for standard genome sequencing and annotation.</title>
        <authorList>
            <consortium name="The Broad Institute Genomics Platform"/>
            <consortium name="The Broad Institute Genome Sequencing Center for Infectious Disease"/>
            <person name="Wu L."/>
            <person name="Ma J."/>
        </authorList>
    </citation>
    <scope>NUCLEOTIDE SEQUENCE [LARGE SCALE GENOMIC DNA]</scope>
    <source>
        <strain evidence="8">JCM 3380</strain>
    </source>
</reference>
<keyword evidence="2 5" id="KW-0032">Aminotransferase</keyword>
<organism evidence="7 8">
    <name type="scientific">Saccharothrix mutabilis subsp. mutabilis</name>
    <dbReference type="NCBI Taxonomy" id="66855"/>
    <lineage>
        <taxon>Bacteria</taxon>
        <taxon>Bacillati</taxon>
        <taxon>Actinomycetota</taxon>
        <taxon>Actinomycetes</taxon>
        <taxon>Pseudonocardiales</taxon>
        <taxon>Pseudonocardiaceae</taxon>
        <taxon>Saccharothrix</taxon>
    </lineage>
</organism>
<evidence type="ECO:0000256" key="5">
    <source>
        <dbReference type="RuleBase" id="RU000481"/>
    </source>
</evidence>
<comment type="caution">
    <text evidence="7">The sequence shown here is derived from an EMBL/GenBank/DDBJ whole genome shotgun (WGS) entry which is preliminary data.</text>
</comment>
<dbReference type="RefSeq" id="WP_343934660.1">
    <property type="nucleotide sequence ID" value="NZ_BAAABU010000006.1"/>
</dbReference>
<evidence type="ECO:0000313" key="8">
    <source>
        <dbReference type="Proteomes" id="UP001500416"/>
    </source>
</evidence>
<dbReference type="SUPFAM" id="SSF53383">
    <property type="entry name" value="PLP-dependent transferases"/>
    <property type="match status" value="1"/>
</dbReference>
<dbReference type="Proteomes" id="UP001500416">
    <property type="component" value="Unassembled WGS sequence"/>
</dbReference>
<dbReference type="EMBL" id="BAAABU010000006">
    <property type="protein sequence ID" value="GAA0231499.1"/>
    <property type="molecule type" value="Genomic_DNA"/>
</dbReference>
<evidence type="ECO:0000313" key="7">
    <source>
        <dbReference type="EMBL" id="GAA0231499.1"/>
    </source>
</evidence>
<proteinExistence type="inferred from homology"/>
<keyword evidence="3 5" id="KW-0808">Transferase</keyword>
<dbReference type="PANTHER" id="PTHR43807">
    <property type="entry name" value="FI04487P"/>
    <property type="match status" value="1"/>
</dbReference>
<dbReference type="Pfam" id="PF00155">
    <property type="entry name" value="Aminotran_1_2"/>
    <property type="match status" value="1"/>
</dbReference>
<dbReference type="InterPro" id="IPR051326">
    <property type="entry name" value="Kynurenine-oxoglutarate_AT"/>
</dbReference>
<dbReference type="InterPro" id="IPR015424">
    <property type="entry name" value="PyrdxlP-dep_Trfase"/>
</dbReference>